<dbReference type="EMBL" id="LFYR01000607">
    <property type="protein sequence ID" value="KMZ73026.1"/>
    <property type="molecule type" value="Genomic_DNA"/>
</dbReference>
<comment type="catalytic activity">
    <reaction evidence="6 7">
        <text>an NDP-alpha-D-glucose + D-fructose = a ribonucleoside 5'-diphosphate + sucrose + H(+)</text>
        <dbReference type="Rhea" id="RHEA:16241"/>
        <dbReference type="ChEBI" id="CHEBI:15378"/>
        <dbReference type="ChEBI" id="CHEBI:17992"/>
        <dbReference type="ChEBI" id="CHEBI:37721"/>
        <dbReference type="ChEBI" id="CHEBI:57930"/>
        <dbReference type="ChEBI" id="CHEBI:76533"/>
        <dbReference type="EC" id="2.4.1.13"/>
    </reaction>
</comment>
<dbReference type="OrthoDB" id="937291at2759"/>
<evidence type="ECO:0000313" key="12">
    <source>
        <dbReference type="EMBL" id="KMZ73026.1"/>
    </source>
</evidence>
<dbReference type="Gene3D" id="1.20.120.1230">
    <property type="match status" value="1"/>
</dbReference>
<evidence type="ECO:0000256" key="1">
    <source>
        <dbReference type="ARBA" id="ARBA00002595"/>
    </source>
</evidence>
<dbReference type="GO" id="GO:0016157">
    <property type="term" value="F:sucrose synthase activity"/>
    <property type="evidence" value="ECO:0000318"/>
    <property type="project" value="GO_Central"/>
</dbReference>
<feature type="domain" description="Sucrose synthase N-terminal" evidence="10">
    <location>
        <begin position="9"/>
        <end position="121"/>
    </location>
</feature>
<dbReference type="NCBIfam" id="TIGR02470">
    <property type="entry name" value="sucr_synth"/>
    <property type="match status" value="1"/>
</dbReference>
<dbReference type="Gene3D" id="3.10.450.330">
    <property type="match status" value="1"/>
</dbReference>
<dbReference type="Proteomes" id="UP000036987">
    <property type="component" value="Unassembled WGS sequence"/>
</dbReference>
<accession>A0A0K9PVK3</accession>
<organism evidence="12 13">
    <name type="scientific">Zostera marina</name>
    <name type="common">Eelgrass</name>
    <dbReference type="NCBI Taxonomy" id="29655"/>
    <lineage>
        <taxon>Eukaryota</taxon>
        <taxon>Viridiplantae</taxon>
        <taxon>Streptophyta</taxon>
        <taxon>Embryophyta</taxon>
        <taxon>Tracheophyta</taxon>
        <taxon>Spermatophyta</taxon>
        <taxon>Magnoliopsida</taxon>
        <taxon>Liliopsida</taxon>
        <taxon>Zosteraceae</taxon>
        <taxon>Zostera</taxon>
    </lineage>
</organism>
<evidence type="ECO:0000256" key="7">
    <source>
        <dbReference type="RuleBase" id="RU280817"/>
    </source>
</evidence>
<keyword evidence="13" id="KW-1185">Reference proteome</keyword>
<protein>
    <recommendedName>
        <fullName evidence="3 7">Sucrose synthase</fullName>
        <ecNumber evidence="3 7">2.4.1.13</ecNumber>
    </recommendedName>
</protein>
<dbReference type="InterPro" id="IPR056736">
    <property type="entry name" value="SUS_EPBD"/>
</dbReference>
<evidence type="ECO:0000259" key="8">
    <source>
        <dbReference type="Pfam" id="PF00534"/>
    </source>
</evidence>
<dbReference type="Pfam" id="PF00534">
    <property type="entry name" value="Glycos_transf_1"/>
    <property type="match status" value="1"/>
</dbReference>
<comment type="caution">
    <text evidence="12">The sequence shown here is derived from an EMBL/GenBank/DDBJ whole genome shotgun (WGS) entry which is preliminary data.</text>
</comment>
<feature type="domain" description="Glycosyl transferase family 1" evidence="8">
    <location>
        <begin position="560"/>
        <end position="727"/>
    </location>
</feature>
<dbReference type="EC" id="2.4.1.13" evidence="3 7"/>
<dbReference type="InterPro" id="IPR001296">
    <property type="entry name" value="Glyco_trans_1"/>
</dbReference>
<comment type="function">
    <text evidence="1 7">Sucrose-cleaving enzyme that provides UDP-glucose and fructose for various metabolic pathways.</text>
</comment>
<evidence type="ECO:0000256" key="6">
    <source>
        <dbReference type="ARBA" id="ARBA00049030"/>
    </source>
</evidence>
<name>A0A0K9PVK3_ZOSMR</name>
<dbReference type="Pfam" id="PF00862">
    <property type="entry name" value="GT-B_Sucrose_synth"/>
    <property type="match status" value="1"/>
</dbReference>
<dbReference type="PANTHER" id="PTHR45839">
    <property type="match status" value="1"/>
</dbReference>
<dbReference type="FunFam" id="3.40.50.2000:FF:000006">
    <property type="entry name" value="Sucrose synthase"/>
    <property type="match status" value="1"/>
</dbReference>
<comment type="similarity">
    <text evidence="2 7">Belongs to the glycosyltransferase 1 family. Plant sucrose synthase subfamily.</text>
</comment>
<dbReference type="AlphaFoldDB" id="A0A0K9PVK3"/>
<dbReference type="FunFam" id="3.10.450.330:FF:000001">
    <property type="entry name" value="Sucrose synthase"/>
    <property type="match status" value="1"/>
</dbReference>
<proteinExistence type="inferred from homology"/>
<feature type="domain" description="Sucrose synthase EPBD" evidence="11">
    <location>
        <begin position="155"/>
        <end position="242"/>
    </location>
</feature>
<dbReference type="InterPro" id="IPR056735">
    <property type="entry name" value="SUS_N"/>
</dbReference>
<evidence type="ECO:0000259" key="10">
    <source>
        <dbReference type="Pfam" id="PF24861"/>
    </source>
</evidence>
<dbReference type="InterPro" id="IPR012820">
    <property type="entry name" value="Sucrose_synthase_pln/cyn"/>
</dbReference>
<dbReference type="STRING" id="29655.A0A0K9PVK3"/>
<dbReference type="InterPro" id="IPR000368">
    <property type="entry name" value="Sucrose_synth_GT-B1"/>
</dbReference>
<sequence length="812" mass="92860">MAPRSLARMLSMTERIGETLSAYPDDLSILFTKYIEHGKGMLQRHEILSEFDDMVKDRNMDYLKNGAFGDVINAAQEAIVLPPMVALAIRPRPGVWDYIRINVKVFTVEVMTVSDYLKFKEKLIDGIHSNFTLELDFEPFNASFPTPSLTKSIGNGVEFLNKHLSSKMFNDKESILPVLEFLRSHNYKGISMMLNNKIQNINDLQSSLRKVEEYLLSIPLDTHYAKFDAIFQEFGLEKGWGDTAKRVLDNVQLLLDLLEAPDPLTFEKFLAKIPMVFNVVILSPHGYFAQSNVLGYPDTGGQVVYILDQVRALENEMLLRIKEQGLDIIPKILIVTRLLPDVVGTSCGQRLEPVEGTNHTDIIRLPFRSKEGGVLRKWISRFDVWPYLETFAEDCIEEVVKQMQAKPDLIIGNYSDGNLVASLMAHKLEVTQCTIAHALEKTKYPNSDLYWKKSDDHYHFSCQFTADILAMNHADFIITSTYQEIAGSKNTVGQYESHIAFTMPDLYRVVHGINVFDPKFNIVSPGADMDIYFPPTETKRRLTHLHSEIEELLYSKEDNTEHRFYLEDKTKPIIFSMARLDRVKNLTGLVELYGKNASLRKLANLVIVCGDHGKVSKDKEEQAELKKMFSLIEEHKLNGHIRWISSQMDRMRNGELYRVIADSKGVFVQPAFYEAFGLTVVESMTSGLPTFATIYGGPAEIIVNGVSGFHIDPYQGDNVSELLLDFFNKCKVEPTHWDTISHGGLNRIYDKYTWKLYSERLLTLTTIYGFWKYVSNLDRLETRRYFEMFYGLKYRPLAEKVPLAIDGDSSTT</sequence>
<dbReference type="OMA" id="DYIRINV"/>
<dbReference type="Pfam" id="PF24862">
    <property type="entry name" value="SUS_EPBD"/>
    <property type="match status" value="1"/>
</dbReference>
<evidence type="ECO:0000256" key="5">
    <source>
        <dbReference type="ARBA" id="ARBA00022679"/>
    </source>
</evidence>
<gene>
    <name evidence="12" type="ORF">ZOSMA_155G00240</name>
</gene>
<evidence type="ECO:0000259" key="9">
    <source>
        <dbReference type="Pfam" id="PF00862"/>
    </source>
</evidence>
<keyword evidence="4 7" id="KW-0328">Glycosyltransferase</keyword>
<reference evidence="13" key="1">
    <citation type="journal article" date="2016" name="Nature">
        <title>The genome of the seagrass Zostera marina reveals angiosperm adaptation to the sea.</title>
        <authorList>
            <person name="Olsen J.L."/>
            <person name="Rouze P."/>
            <person name="Verhelst B."/>
            <person name="Lin Y.-C."/>
            <person name="Bayer T."/>
            <person name="Collen J."/>
            <person name="Dattolo E."/>
            <person name="De Paoli E."/>
            <person name="Dittami S."/>
            <person name="Maumus F."/>
            <person name="Michel G."/>
            <person name="Kersting A."/>
            <person name="Lauritano C."/>
            <person name="Lohaus R."/>
            <person name="Toepel M."/>
            <person name="Tonon T."/>
            <person name="Vanneste K."/>
            <person name="Amirebrahimi M."/>
            <person name="Brakel J."/>
            <person name="Bostroem C."/>
            <person name="Chovatia M."/>
            <person name="Grimwood J."/>
            <person name="Jenkins J.W."/>
            <person name="Jueterbock A."/>
            <person name="Mraz A."/>
            <person name="Stam W.T."/>
            <person name="Tice H."/>
            <person name="Bornberg-Bauer E."/>
            <person name="Green P.J."/>
            <person name="Pearson G.A."/>
            <person name="Procaccini G."/>
            <person name="Duarte C.M."/>
            <person name="Schmutz J."/>
            <person name="Reusch T.B.H."/>
            <person name="Van de Peer Y."/>
        </authorList>
    </citation>
    <scope>NUCLEOTIDE SEQUENCE [LARGE SCALE GENOMIC DNA]</scope>
    <source>
        <strain evidence="13">cv. Finnish</strain>
    </source>
</reference>
<dbReference type="Pfam" id="PF24861">
    <property type="entry name" value="SUS_N"/>
    <property type="match status" value="1"/>
</dbReference>
<evidence type="ECO:0000256" key="2">
    <source>
        <dbReference type="ARBA" id="ARBA00005894"/>
    </source>
</evidence>
<feature type="domain" description="Sucrose synthase first GT-B" evidence="9">
    <location>
        <begin position="265"/>
        <end position="554"/>
    </location>
</feature>
<evidence type="ECO:0000256" key="4">
    <source>
        <dbReference type="ARBA" id="ARBA00022676"/>
    </source>
</evidence>
<dbReference type="FunFam" id="1.20.120.1230:FF:000001">
    <property type="entry name" value="Sucrose synthase"/>
    <property type="match status" value="1"/>
</dbReference>
<evidence type="ECO:0000259" key="11">
    <source>
        <dbReference type="Pfam" id="PF24862"/>
    </source>
</evidence>
<evidence type="ECO:0000256" key="3">
    <source>
        <dbReference type="ARBA" id="ARBA00012540"/>
    </source>
</evidence>
<dbReference type="SUPFAM" id="SSF53756">
    <property type="entry name" value="UDP-Glycosyltransferase/glycogen phosphorylase"/>
    <property type="match status" value="1"/>
</dbReference>
<dbReference type="GO" id="GO:0005985">
    <property type="term" value="P:sucrose metabolic process"/>
    <property type="evidence" value="ECO:0007669"/>
    <property type="project" value="InterPro"/>
</dbReference>
<keyword evidence="5 7" id="KW-0808">Transferase</keyword>
<dbReference type="PANTHER" id="PTHR45839:SF7">
    <property type="entry name" value="SUCROSE SYNTHASE 1"/>
    <property type="match status" value="1"/>
</dbReference>
<dbReference type="Gene3D" id="3.40.50.2000">
    <property type="entry name" value="Glycogen Phosphorylase B"/>
    <property type="match status" value="2"/>
</dbReference>
<evidence type="ECO:0000313" key="13">
    <source>
        <dbReference type="Proteomes" id="UP000036987"/>
    </source>
</evidence>